<feature type="region of interest" description="Disordered" evidence="4">
    <location>
        <begin position="208"/>
        <end position="234"/>
    </location>
</feature>
<dbReference type="Proteomes" id="UP000299102">
    <property type="component" value="Unassembled WGS sequence"/>
</dbReference>
<dbReference type="EMBL" id="BGZK01007609">
    <property type="protein sequence ID" value="GBP04757.1"/>
    <property type="molecule type" value="Genomic_DNA"/>
</dbReference>
<evidence type="ECO:0000256" key="1">
    <source>
        <dbReference type="ARBA" id="ARBA00022574"/>
    </source>
</evidence>
<dbReference type="InterPro" id="IPR052060">
    <property type="entry name" value="Bromo_WD_repeat"/>
</dbReference>
<organism evidence="6 7">
    <name type="scientific">Eumeta variegata</name>
    <name type="common">Bagworm moth</name>
    <name type="synonym">Eumeta japonica</name>
    <dbReference type="NCBI Taxonomy" id="151549"/>
    <lineage>
        <taxon>Eukaryota</taxon>
        <taxon>Metazoa</taxon>
        <taxon>Ecdysozoa</taxon>
        <taxon>Arthropoda</taxon>
        <taxon>Hexapoda</taxon>
        <taxon>Insecta</taxon>
        <taxon>Pterygota</taxon>
        <taxon>Neoptera</taxon>
        <taxon>Endopterygota</taxon>
        <taxon>Lepidoptera</taxon>
        <taxon>Glossata</taxon>
        <taxon>Ditrysia</taxon>
        <taxon>Tineoidea</taxon>
        <taxon>Psychidae</taxon>
        <taxon>Oiketicinae</taxon>
        <taxon>Eumeta</taxon>
    </lineage>
</organism>
<dbReference type="AlphaFoldDB" id="A0A4C1STV8"/>
<dbReference type="InterPro" id="IPR036322">
    <property type="entry name" value="WD40_repeat_dom_sf"/>
</dbReference>
<sequence length="265" mass="29254">MLAAGSVDRILRVWDLQTTSPIAVLAAHTGMITSVNFCPSPRNDLKYLVTTSNDGSIAFWQYSTPRGQKITFAPKPIQYHEKLRPDGQGHGGVFDAKWSPDGTMIAATDSHGHILIFGLGVTADRYKILWLIARSSAGNGGGNQNSPPSARANHSQLDRMIEALATNQGREQALILIIVLIAVATRTMVIFLVTDRALRNMILDRRLSEQSSNQPRQGTTWGRPPAEQSHQPPVSQLKYVRRTIFVHEICPATKFKVNSLYGWSV</sequence>
<dbReference type="InterPro" id="IPR015943">
    <property type="entry name" value="WD40/YVTN_repeat-like_dom_sf"/>
</dbReference>
<dbReference type="Gene3D" id="2.130.10.10">
    <property type="entry name" value="YVTN repeat-like/Quinoprotein amine dehydrogenase"/>
    <property type="match status" value="1"/>
</dbReference>
<evidence type="ECO:0000256" key="3">
    <source>
        <dbReference type="PROSITE-ProRule" id="PRU00221"/>
    </source>
</evidence>
<protein>
    <submittedName>
        <fullName evidence="6">Bromodomain and WD repeat-containing protein 1</fullName>
    </submittedName>
</protein>
<reference evidence="6 7" key="1">
    <citation type="journal article" date="2019" name="Commun. Biol.">
        <title>The bagworm genome reveals a unique fibroin gene that provides high tensile strength.</title>
        <authorList>
            <person name="Kono N."/>
            <person name="Nakamura H."/>
            <person name="Ohtoshi R."/>
            <person name="Tomita M."/>
            <person name="Numata K."/>
            <person name="Arakawa K."/>
        </authorList>
    </citation>
    <scope>NUCLEOTIDE SEQUENCE [LARGE SCALE GENOMIC DNA]</scope>
</reference>
<dbReference type="GO" id="GO:0006357">
    <property type="term" value="P:regulation of transcription by RNA polymerase II"/>
    <property type="evidence" value="ECO:0007669"/>
    <property type="project" value="TreeGrafter"/>
</dbReference>
<dbReference type="SMART" id="SM00320">
    <property type="entry name" value="WD40"/>
    <property type="match status" value="2"/>
</dbReference>
<accession>A0A4C1STV8</accession>
<dbReference type="STRING" id="151549.A0A4C1STV8"/>
<evidence type="ECO:0000256" key="2">
    <source>
        <dbReference type="ARBA" id="ARBA00022737"/>
    </source>
</evidence>
<dbReference type="InterPro" id="IPR019775">
    <property type="entry name" value="WD40_repeat_CS"/>
</dbReference>
<keyword evidence="7" id="KW-1185">Reference proteome</keyword>
<name>A0A4C1STV8_EUMVA</name>
<dbReference type="PANTHER" id="PTHR16266:SF17">
    <property type="entry name" value="BRWD3"/>
    <property type="match status" value="1"/>
</dbReference>
<keyword evidence="5" id="KW-1133">Transmembrane helix</keyword>
<dbReference type="GO" id="GO:0008360">
    <property type="term" value="P:regulation of cell shape"/>
    <property type="evidence" value="ECO:0007669"/>
    <property type="project" value="TreeGrafter"/>
</dbReference>
<dbReference type="PROSITE" id="PS50294">
    <property type="entry name" value="WD_REPEATS_REGION"/>
    <property type="match status" value="2"/>
</dbReference>
<keyword evidence="2" id="KW-0677">Repeat</keyword>
<evidence type="ECO:0000256" key="5">
    <source>
        <dbReference type="SAM" id="Phobius"/>
    </source>
</evidence>
<keyword evidence="5" id="KW-0472">Membrane</keyword>
<gene>
    <name evidence="6" type="primary">BRWD1</name>
    <name evidence="6" type="ORF">EVAR_72596_1</name>
</gene>
<dbReference type="Pfam" id="PF00400">
    <property type="entry name" value="WD40"/>
    <property type="match status" value="2"/>
</dbReference>
<proteinExistence type="predicted"/>
<dbReference type="SUPFAM" id="SSF50978">
    <property type="entry name" value="WD40 repeat-like"/>
    <property type="match status" value="1"/>
</dbReference>
<keyword evidence="5" id="KW-0812">Transmembrane</keyword>
<feature type="repeat" description="WD" evidence="3">
    <location>
        <begin position="1"/>
        <end position="24"/>
    </location>
</feature>
<evidence type="ECO:0000313" key="6">
    <source>
        <dbReference type="EMBL" id="GBP04757.1"/>
    </source>
</evidence>
<keyword evidence="1 3" id="KW-0853">WD repeat</keyword>
<evidence type="ECO:0000256" key="4">
    <source>
        <dbReference type="SAM" id="MobiDB-lite"/>
    </source>
</evidence>
<dbReference type="PROSITE" id="PS50082">
    <property type="entry name" value="WD_REPEATS_2"/>
    <property type="match status" value="2"/>
</dbReference>
<feature type="repeat" description="WD" evidence="3">
    <location>
        <begin position="25"/>
        <end position="70"/>
    </location>
</feature>
<dbReference type="PROSITE" id="PS00678">
    <property type="entry name" value="WD_REPEATS_1"/>
    <property type="match status" value="1"/>
</dbReference>
<dbReference type="GO" id="GO:0007010">
    <property type="term" value="P:cytoskeleton organization"/>
    <property type="evidence" value="ECO:0007669"/>
    <property type="project" value="TreeGrafter"/>
</dbReference>
<feature type="compositionally biased region" description="Polar residues" evidence="4">
    <location>
        <begin position="209"/>
        <end position="220"/>
    </location>
</feature>
<evidence type="ECO:0000313" key="7">
    <source>
        <dbReference type="Proteomes" id="UP000299102"/>
    </source>
</evidence>
<dbReference type="InterPro" id="IPR001680">
    <property type="entry name" value="WD40_rpt"/>
</dbReference>
<comment type="caution">
    <text evidence="6">The sequence shown here is derived from an EMBL/GenBank/DDBJ whole genome shotgun (WGS) entry which is preliminary data.</text>
</comment>
<feature type="transmembrane region" description="Helical" evidence="5">
    <location>
        <begin position="173"/>
        <end position="193"/>
    </location>
</feature>
<dbReference type="GO" id="GO:0005634">
    <property type="term" value="C:nucleus"/>
    <property type="evidence" value="ECO:0007669"/>
    <property type="project" value="TreeGrafter"/>
</dbReference>
<dbReference type="OrthoDB" id="10265743at2759"/>
<dbReference type="PANTHER" id="PTHR16266">
    <property type="entry name" value="WD REPEAT DOMAIN 9"/>
    <property type="match status" value="1"/>
</dbReference>